<keyword evidence="3" id="KW-0813">Transport</keyword>
<organism evidence="9 10">
    <name type="scientific">Maritalea mobilis</name>
    <dbReference type="NCBI Taxonomy" id="483324"/>
    <lineage>
        <taxon>Bacteria</taxon>
        <taxon>Pseudomonadati</taxon>
        <taxon>Pseudomonadota</taxon>
        <taxon>Alphaproteobacteria</taxon>
        <taxon>Hyphomicrobiales</taxon>
        <taxon>Devosiaceae</taxon>
        <taxon>Maritalea</taxon>
    </lineage>
</organism>
<dbReference type="Gene3D" id="1.20.1530.20">
    <property type="match status" value="1"/>
</dbReference>
<comment type="subcellular location">
    <subcellularLocation>
        <location evidence="1">Cell membrane</location>
        <topology evidence="1">Multi-pass membrane protein</topology>
    </subcellularLocation>
</comment>
<evidence type="ECO:0000313" key="9">
    <source>
        <dbReference type="EMBL" id="TDQ66627.1"/>
    </source>
</evidence>
<dbReference type="Pfam" id="PF03547">
    <property type="entry name" value="Mem_trans"/>
    <property type="match status" value="1"/>
</dbReference>
<evidence type="ECO:0000256" key="4">
    <source>
        <dbReference type="ARBA" id="ARBA00022475"/>
    </source>
</evidence>
<dbReference type="GO" id="GO:0055085">
    <property type="term" value="P:transmembrane transport"/>
    <property type="evidence" value="ECO:0007669"/>
    <property type="project" value="InterPro"/>
</dbReference>
<evidence type="ECO:0000256" key="1">
    <source>
        <dbReference type="ARBA" id="ARBA00004651"/>
    </source>
</evidence>
<dbReference type="PANTHER" id="PTHR36838">
    <property type="entry name" value="AUXIN EFFLUX CARRIER FAMILY PROTEIN"/>
    <property type="match status" value="1"/>
</dbReference>
<name>A0A4R6VV33_9HYPH</name>
<feature type="transmembrane region" description="Helical" evidence="8">
    <location>
        <begin position="284"/>
        <end position="311"/>
    </location>
</feature>
<gene>
    <name evidence="9" type="ORF">ATL17_0630</name>
</gene>
<feature type="transmembrane region" description="Helical" evidence="8">
    <location>
        <begin position="127"/>
        <end position="151"/>
    </location>
</feature>
<dbReference type="InterPro" id="IPR038770">
    <property type="entry name" value="Na+/solute_symporter_sf"/>
</dbReference>
<feature type="transmembrane region" description="Helical" evidence="8">
    <location>
        <begin position="255"/>
        <end position="275"/>
    </location>
</feature>
<dbReference type="PANTHER" id="PTHR36838:SF4">
    <property type="entry name" value="AUXIN EFFLUX CARRIER FAMILY PROTEIN"/>
    <property type="match status" value="1"/>
</dbReference>
<comment type="similarity">
    <text evidence="2">Belongs to the auxin efflux carrier (TC 2.A.69) family.</text>
</comment>
<keyword evidence="7 8" id="KW-0472">Membrane</keyword>
<keyword evidence="4" id="KW-1003">Cell membrane</keyword>
<feature type="transmembrane region" description="Helical" evidence="8">
    <location>
        <begin position="99"/>
        <end position="121"/>
    </location>
</feature>
<evidence type="ECO:0000256" key="5">
    <source>
        <dbReference type="ARBA" id="ARBA00022692"/>
    </source>
</evidence>
<evidence type="ECO:0000256" key="3">
    <source>
        <dbReference type="ARBA" id="ARBA00022448"/>
    </source>
</evidence>
<sequence>MLAVFESILPVFAIIVLGFLLRRFNFVEASKWQVVDELCFWILFPSLLASTLINTDLSTIEFDKILMVLLGMIVTISAFMLALYPFFRNVMNLRRPQYTTLFQTVTRWHGFIAMALVLKFFGEPGLAVIAVAFVALVPALQLVNVTVLSVFSEEYKFSYFNVLKQISRNPILWGCVVGMVVNFANIPVWDPVLTFLDLLGRAALGISLLALGAGLSLRAALKPSPVVGVAVVGKLILVPLIMFGFAVLFGVTGDALIILMISAGVPTAMNGYVLAKKMGGDAELYASIATVQTAISFFTLPLIILLARWWVGA</sequence>
<evidence type="ECO:0000256" key="6">
    <source>
        <dbReference type="ARBA" id="ARBA00022989"/>
    </source>
</evidence>
<evidence type="ECO:0000256" key="7">
    <source>
        <dbReference type="ARBA" id="ARBA00023136"/>
    </source>
</evidence>
<keyword evidence="10" id="KW-1185">Reference proteome</keyword>
<dbReference type="AlphaFoldDB" id="A0A4R6VV33"/>
<evidence type="ECO:0000256" key="8">
    <source>
        <dbReference type="SAM" id="Phobius"/>
    </source>
</evidence>
<comment type="caution">
    <text evidence="9">The sequence shown here is derived from an EMBL/GenBank/DDBJ whole genome shotgun (WGS) entry which is preliminary data.</text>
</comment>
<protein>
    <recommendedName>
        <fullName evidence="11">Permease</fullName>
    </recommendedName>
</protein>
<feature type="transmembrane region" description="Helical" evidence="8">
    <location>
        <begin position="6"/>
        <end position="22"/>
    </location>
</feature>
<evidence type="ECO:0000313" key="10">
    <source>
        <dbReference type="Proteomes" id="UP000295391"/>
    </source>
</evidence>
<dbReference type="RefSeq" id="WP_133571310.1">
    <property type="nucleotide sequence ID" value="NZ_SNYR01000001.1"/>
</dbReference>
<evidence type="ECO:0008006" key="11">
    <source>
        <dbReference type="Google" id="ProtNLM"/>
    </source>
</evidence>
<dbReference type="Proteomes" id="UP000295391">
    <property type="component" value="Unassembled WGS sequence"/>
</dbReference>
<accession>A0A4R6VV33</accession>
<feature type="transmembrane region" description="Helical" evidence="8">
    <location>
        <begin position="65"/>
        <end position="87"/>
    </location>
</feature>
<feature type="transmembrane region" description="Helical" evidence="8">
    <location>
        <begin position="195"/>
        <end position="215"/>
    </location>
</feature>
<dbReference type="InterPro" id="IPR004776">
    <property type="entry name" value="Mem_transp_PIN-like"/>
</dbReference>
<keyword evidence="6 8" id="KW-1133">Transmembrane helix</keyword>
<proteinExistence type="inferred from homology"/>
<dbReference type="GO" id="GO:0005886">
    <property type="term" value="C:plasma membrane"/>
    <property type="evidence" value="ECO:0007669"/>
    <property type="project" value="UniProtKB-SubCell"/>
</dbReference>
<feature type="transmembrane region" description="Helical" evidence="8">
    <location>
        <begin position="227"/>
        <end position="249"/>
    </location>
</feature>
<keyword evidence="5 8" id="KW-0812">Transmembrane</keyword>
<feature type="transmembrane region" description="Helical" evidence="8">
    <location>
        <begin position="171"/>
        <end position="189"/>
    </location>
</feature>
<evidence type="ECO:0000256" key="2">
    <source>
        <dbReference type="ARBA" id="ARBA00010145"/>
    </source>
</evidence>
<dbReference type="EMBL" id="SNYR01000001">
    <property type="protein sequence ID" value="TDQ66627.1"/>
    <property type="molecule type" value="Genomic_DNA"/>
</dbReference>
<dbReference type="OrthoDB" id="9805563at2"/>
<reference evidence="9 10" key="1">
    <citation type="submission" date="2019-03" db="EMBL/GenBank/DDBJ databases">
        <title>Genomic Encyclopedia of Type Strains, Phase III (KMG-III): the genomes of soil and plant-associated and newly described type strains.</title>
        <authorList>
            <person name="Whitman W."/>
        </authorList>
    </citation>
    <scope>NUCLEOTIDE SEQUENCE [LARGE SCALE GENOMIC DNA]</scope>
    <source>
        <strain evidence="9 10">CGMCC 1.7002</strain>
    </source>
</reference>
<feature type="transmembrane region" description="Helical" evidence="8">
    <location>
        <begin position="34"/>
        <end position="53"/>
    </location>
</feature>